<dbReference type="Pfam" id="PF03023">
    <property type="entry name" value="MurJ"/>
    <property type="match status" value="1"/>
</dbReference>
<dbReference type="GO" id="GO:0015648">
    <property type="term" value="F:lipid-linked peptidoglycan transporter activity"/>
    <property type="evidence" value="ECO:0007669"/>
    <property type="project" value="TreeGrafter"/>
</dbReference>
<dbReference type="GO" id="GO:0009252">
    <property type="term" value="P:peptidoglycan biosynthetic process"/>
    <property type="evidence" value="ECO:0007669"/>
    <property type="project" value="UniProtKB-KW"/>
</dbReference>
<dbReference type="PANTHER" id="PTHR47019">
    <property type="entry name" value="LIPID II FLIPPASE MURJ"/>
    <property type="match status" value="1"/>
</dbReference>
<evidence type="ECO:0000256" key="1">
    <source>
        <dbReference type="ARBA" id="ARBA00004651"/>
    </source>
</evidence>
<dbReference type="Proteomes" id="UP000034875">
    <property type="component" value="Unassembled WGS sequence"/>
</dbReference>
<evidence type="ECO:0000256" key="2">
    <source>
        <dbReference type="ARBA" id="ARBA00022475"/>
    </source>
</evidence>
<feature type="transmembrane region" description="Helical" evidence="8">
    <location>
        <begin position="138"/>
        <end position="161"/>
    </location>
</feature>
<reference evidence="9 10" key="1">
    <citation type="journal article" date="2015" name="Nature">
        <title>rRNA introns, odd ribosomes, and small enigmatic genomes across a large radiation of phyla.</title>
        <authorList>
            <person name="Brown C.T."/>
            <person name="Hug L.A."/>
            <person name="Thomas B.C."/>
            <person name="Sharon I."/>
            <person name="Castelle C.J."/>
            <person name="Singh A."/>
            <person name="Wilkins M.J."/>
            <person name="Williams K.H."/>
            <person name="Banfield J.F."/>
        </authorList>
    </citation>
    <scope>NUCLEOTIDE SEQUENCE [LARGE SCALE GENOMIC DNA]</scope>
</reference>
<evidence type="ECO:0000256" key="7">
    <source>
        <dbReference type="ARBA" id="ARBA00023136"/>
    </source>
</evidence>
<feature type="transmembrane region" description="Helical" evidence="8">
    <location>
        <begin position="471"/>
        <end position="493"/>
    </location>
</feature>
<dbReference type="InterPro" id="IPR004268">
    <property type="entry name" value="MurJ"/>
</dbReference>
<keyword evidence="7 8" id="KW-0472">Membrane</keyword>
<accession>A0A0G1C3K0</accession>
<feature type="transmembrane region" description="Helical" evidence="8">
    <location>
        <begin position="198"/>
        <end position="218"/>
    </location>
</feature>
<keyword evidence="3 8" id="KW-0812">Transmembrane</keyword>
<feature type="transmembrane region" description="Helical" evidence="8">
    <location>
        <begin position="433"/>
        <end position="459"/>
    </location>
</feature>
<evidence type="ECO:0000256" key="8">
    <source>
        <dbReference type="SAM" id="Phobius"/>
    </source>
</evidence>
<evidence type="ECO:0000256" key="5">
    <source>
        <dbReference type="ARBA" id="ARBA00022984"/>
    </source>
</evidence>
<evidence type="ECO:0000256" key="6">
    <source>
        <dbReference type="ARBA" id="ARBA00022989"/>
    </source>
</evidence>
<feature type="transmembrane region" description="Helical" evidence="8">
    <location>
        <begin position="20"/>
        <end position="36"/>
    </location>
</feature>
<feature type="transmembrane region" description="Helical" evidence="8">
    <location>
        <begin position="102"/>
        <end position="126"/>
    </location>
</feature>
<dbReference type="EMBL" id="LCCZ01000009">
    <property type="protein sequence ID" value="KKS44228.1"/>
    <property type="molecule type" value="Genomic_DNA"/>
</dbReference>
<keyword evidence="5" id="KW-0573">Peptidoglycan synthesis</keyword>
<organism evidence="9 10">
    <name type="scientific">candidate division CPR1 bacterium GW2011_GWA2_42_17</name>
    <dbReference type="NCBI Taxonomy" id="1618341"/>
    <lineage>
        <taxon>Bacteria</taxon>
        <taxon>candidate division CPR1</taxon>
    </lineage>
</organism>
<protein>
    <submittedName>
        <fullName evidence="9">Integral membrane protein MviN</fullName>
    </submittedName>
</protein>
<feature type="transmembrane region" description="Helical" evidence="8">
    <location>
        <begin position="505"/>
        <end position="528"/>
    </location>
</feature>
<dbReference type="GO" id="GO:0034204">
    <property type="term" value="P:lipid translocation"/>
    <property type="evidence" value="ECO:0007669"/>
    <property type="project" value="TreeGrafter"/>
</dbReference>
<comment type="subcellular location">
    <subcellularLocation>
        <location evidence="1">Cell membrane</location>
        <topology evidence="1">Multi-pass membrane protein</topology>
    </subcellularLocation>
</comment>
<keyword evidence="2" id="KW-1003">Cell membrane</keyword>
<sequence length="562" mass="62821">MVKRAFHILNQEISGLHEAAYLLGACALASQLLALFRDRIFASTFGASRTLDIYYSAFRIPDLIFVSIASLVSVSVLIPFFIEKFKNGEESGREFVDTSFSFFFFTITGASLLVFFLVPILTPYVFPGFTGEPVMNQLIVLIRIMLLSPIFLGVSNFLASITQMHNRFFVYALSPILYNIGIIIGVLLFYPLWGLQGLAWGVVLGAGLHFLIQAPFVLEKGLFPKLRFPIEFGEVKNLVFHSLPRTLALSANQIATFFLVGYASLLSAGSIAVFNFSWNLQSVPLSIIGVSYASAAFPALSRYISQGKRDVFLNQMIISARHIIFWSIPTMALFVVLRAQIVRTILGSGNFSWADTRLTAACLAIFIFSVVPQSLLLLFVRGYYALGKTWKPLIINVLSSVFMILLGYFFVYLFKTNQVFRYFIETLFKVDGISGSIVLVLPLSYSVGTFLNTLIHWIAFQGEFKAFNRPVLKTFFTSFSAAVIIGYVAYLFLNVFDKVFNINTLAGIFLQGFFSGIIGIAVGILVLIMMKNEEINDVWQTLHHKIWKAKVVGADPTENTML</sequence>
<dbReference type="InterPro" id="IPR051050">
    <property type="entry name" value="Lipid_II_flippase_MurJ/MviN"/>
</dbReference>
<feature type="transmembrane region" description="Helical" evidence="8">
    <location>
        <begin position="392"/>
        <end position="413"/>
    </location>
</feature>
<gene>
    <name evidence="9" type="ORF">UV05_C0009G0007</name>
</gene>
<feature type="transmembrane region" description="Helical" evidence="8">
    <location>
        <begin position="254"/>
        <end position="277"/>
    </location>
</feature>
<dbReference type="PRINTS" id="PR01806">
    <property type="entry name" value="VIRFACTRMVIN"/>
</dbReference>
<dbReference type="GO" id="GO:0008360">
    <property type="term" value="P:regulation of cell shape"/>
    <property type="evidence" value="ECO:0007669"/>
    <property type="project" value="UniProtKB-KW"/>
</dbReference>
<feature type="transmembrane region" description="Helical" evidence="8">
    <location>
        <begin position="63"/>
        <end position="82"/>
    </location>
</feature>
<keyword evidence="4" id="KW-0133">Cell shape</keyword>
<evidence type="ECO:0000313" key="10">
    <source>
        <dbReference type="Proteomes" id="UP000034875"/>
    </source>
</evidence>
<keyword evidence="6 8" id="KW-1133">Transmembrane helix</keyword>
<evidence type="ECO:0000313" key="9">
    <source>
        <dbReference type="EMBL" id="KKS44228.1"/>
    </source>
</evidence>
<feature type="transmembrane region" description="Helical" evidence="8">
    <location>
        <begin position="358"/>
        <end position="380"/>
    </location>
</feature>
<feature type="transmembrane region" description="Helical" evidence="8">
    <location>
        <begin position="323"/>
        <end position="346"/>
    </location>
</feature>
<evidence type="ECO:0000256" key="4">
    <source>
        <dbReference type="ARBA" id="ARBA00022960"/>
    </source>
</evidence>
<proteinExistence type="predicted"/>
<evidence type="ECO:0000256" key="3">
    <source>
        <dbReference type="ARBA" id="ARBA00022692"/>
    </source>
</evidence>
<name>A0A0G1C3K0_9BACT</name>
<dbReference type="GO" id="GO:0005886">
    <property type="term" value="C:plasma membrane"/>
    <property type="evidence" value="ECO:0007669"/>
    <property type="project" value="UniProtKB-SubCell"/>
</dbReference>
<feature type="transmembrane region" description="Helical" evidence="8">
    <location>
        <begin position="283"/>
        <end position="303"/>
    </location>
</feature>
<comment type="caution">
    <text evidence="9">The sequence shown here is derived from an EMBL/GenBank/DDBJ whole genome shotgun (WGS) entry which is preliminary data.</text>
</comment>
<feature type="transmembrane region" description="Helical" evidence="8">
    <location>
        <begin position="168"/>
        <end position="192"/>
    </location>
</feature>
<dbReference type="PANTHER" id="PTHR47019:SF1">
    <property type="entry name" value="LIPID II FLIPPASE MURJ"/>
    <property type="match status" value="1"/>
</dbReference>
<dbReference type="AlphaFoldDB" id="A0A0G1C3K0"/>